<dbReference type="Gene3D" id="3.90.550.10">
    <property type="entry name" value="Spore Coat Polysaccharide Biosynthesis Protein SpsA, Chain A"/>
    <property type="match status" value="1"/>
</dbReference>
<organism evidence="2 3">
    <name type="scientific">Ancylostoma duodenale</name>
    <dbReference type="NCBI Taxonomy" id="51022"/>
    <lineage>
        <taxon>Eukaryota</taxon>
        <taxon>Metazoa</taxon>
        <taxon>Ecdysozoa</taxon>
        <taxon>Nematoda</taxon>
        <taxon>Chromadorea</taxon>
        <taxon>Rhabditida</taxon>
        <taxon>Rhabditina</taxon>
        <taxon>Rhabditomorpha</taxon>
        <taxon>Strongyloidea</taxon>
        <taxon>Ancylostomatidae</taxon>
        <taxon>Ancylostomatinae</taxon>
        <taxon>Ancylostoma</taxon>
    </lineage>
</organism>
<sequence length="126" mass="14157">MPVEIRREDSVVRGDRVGADAVKPQHPASKEVEEKEVIDAPRAKKISRNMTTLNPRLQQKLDLLMSLKSFQAPEHGEQGVGVLVPAEKAAEKDKRFLENQFNVMASEMISVNRSLPDYRSTEYVPG</sequence>
<evidence type="ECO:0000313" key="3">
    <source>
        <dbReference type="Proteomes" id="UP000054047"/>
    </source>
</evidence>
<feature type="compositionally biased region" description="Basic and acidic residues" evidence="1">
    <location>
        <begin position="1"/>
        <end position="18"/>
    </location>
</feature>
<dbReference type="OrthoDB" id="330637at2759"/>
<proteinExistence type="predicted"/>
<name>A0A0C2DBJ3_9BILA</name>
<dbReference type="Proteomes" id="UP000054047">
    <property type="component" value="Unassembled WGS sequence"/>
</dbReference>
<evidence type="ECO:0000256" key="1">
    <source>
        <dbReference type="SAM" id="MobiDB-lite"/>
    </source>
</evidence>
<protein>
    <submittedName>
        <fullName evidence="2">Uncharacterized protein</fullName>
    </submittedName>
</protein>
<feature type="region of interest" description="Disordered" evidence="1">
    <location>
        <begin position="1"/>
        <end position="36"/>
    </location>
</feature>
<reference evidence="2 3" key="1">
    <citation type="submission" date="2013-12" db="EMBL/GenBank/DDBJ databases">
        <title>Draft genome of the parsitic nematode Ancylostoma duodenale.</title>
        <authorList>
            <person name="Mitreva M."/>
        </authorList>
    </citation>
    <scope>NUCLEOTIDE SEQUENCE [LARGE SCALE GENOMIC DNA]</scope>
    <source>
        <strain evidence="2 3">Zhejiang</strain>
    </source>
</reference>
<dbReference type="AlphaFoldDB" id="A0A0C2DBJ3"/>
<keyword evidence="3" id="KW-1185">Reference proteome</keyword>
<dbReference type="EMBL" id="KN726809">
    <property type="protein sequence ID" value="KIH67168.1"/>
    <property type="molecule type" value="Genomic_DNA"/>
</dbReference>
<accession>A0A0C2DBJ3</accession>
<gene>
    <name evidence="2" type="ORF">ANCDUO_02505</name>
</gene>
<evidence type="ECO:0000313" key="2">
    <source>
        <dbReference type="EMBL" id="KIH67168.1"/>
    </source>
</evidence>
<dbReference type="InterPro" id="IPR029044">
    <property type="entry name" value="Nucleotide-diphossugar_trans"/>
</dbReference>